<reference evidence="1 2" key="1">
    <citation type="submission" date="2019-04" db="EMBL/GenBank/DDBJ databases">
        <authorList>
            <person name="Jiang L."/>
        </authorList>
    </citation>
    <scope>NUCLEOTIDE SEQUENCE [LARGE SCALE GENOMIC DNA]</scope>
    <source>
        <strain evidence="1 2">YIM 131853</strain>
    </source>
</reference>
<dbReference type="Proteomes" id="UP000309133">
    <property type="component" value="Unassembled WGS sequence"/>
</dbReference>
<name>A0A4S4FI54_9MICO</name>
<accession>A0A4S4FI54</accession>
<dbReference type="SUPFAM" id="SSF46689">
    <property type="entry name" value="Homeodomain-like"/>
    <property type="match status" value="1"/>
</dbReference>
<evidence type="ECO:0000313" key="1">
    <source>
        <dbReference type="EMBL" id="THG29990.1"/>
    </source>
</evidence>
<dbReference type="InterPro" id="IPR009057">
    <property type="entry name" value="Homeodomain-like_sf"/>
</dbReference>
<protein>
    <recommendedName>
        <fullName evidence="3">TetR/AcrR family transcriptional regulator</fullName>
    </recommendedName>
</protein>
<gene>
    <name evidence="1" type="ORF">E6C64_15215</name>
</gene>
<keyword evidence="2" id="KW-1185">Reference proteome</keyword>
<dbReference type="Gene3D" id="1.10.357.10">
    <property type="entry name" value="Tetracycline Repressor, domain 2"/>
    <property type="match status" value="1"/>
</dbReference>
<evidence type="ECO:0000313" key="2">
    <source>
        <dbReference type="Proteomes" id="UP000309133"/>
    </source>
</evidence>
<organism evidence="1 2">
    <name type="scientific">Naasia lichenicola</name>
    <dbReference type="NCBI Taxonomy" id="2565933"/>
    <lineage>
        <taxon>Bacteria</taxon>
        <taxon>Bacillati</taxon>
        <taxon>Actinomycetota</taxon>
        <taxon>Actinomycetes</taxon>
        <taxon>Micrococcales</taxon>
        <taxon>Microbacteriaceae</taxon>
        <taxon>Naasia</taxon>
    </lineage>
</organism>
<evidence type="ECO:0008006" key="3">
    <source>
        <dbReference type="Google" id="ProtNLM"/>
    </source>
</evidence>
<comment type="caution">
    <text evidence="1">The sequence shown here is derived from an EMBL/GenBank/DDBJ whole genome shotgun (WGS) entry which is preliminary data.</text>
</comment>
<dbReference type="EMBL" id="SSSM01000005">
    <property type="protein sequence ID" value="THG29990.1"/>
    <property type="molecule type" value="Genomic_DNA"/>
</dbReference>
<sequence length="231" mass="25284">MAIDLSTSGQLAPPLLPGDGVRSQWRLTGRLAQALATARDRSARTLERREELLCGVEDLLIRAGVDGMLHADLGRELRTSSGEVERMFGDLDSLFVVLVQRRLEFASLDIDRLHHAAGSGTVEGNVAQYLTRALNPLALHCATLAATRQAVRTALASPRASGVPVLAQLRSGLEQYLGREVELGRLDAELDLRNAAIDLIGAGYREYGRPIRQQPDELDMEEIVEALLTRR</sequence>
<dbReference type="AlphaFoldDB" id="A0A4S4FI54"/>
<proteinExistence type="predicted"/>
<dbReference type="RefSeq" id="WP_136428319.1">
    <property type="nucleotide sequence ID" value="NZ_SSSM01000005.1"/>
</dbReference>